<dbReference type="Gene3D" id="2.60.40.1890">
    <property type="entry name" value="PCu(A)C copper chaperone"/>
    <property type="match status" value="1"/>
</dbReference>
<dbReference type="RefSeq" id="WP_167083037.1">
    <property type="nucleotide sequence ID" value="NZ_BAAADC010000001.1"/>
</dbReference>
<evidence type="ECO:0000313" key="2">
    <source>
        <dbReference type="EMBL" id="NIK88903.1"/>
    </source>
</evidence>
<accession>A0A846N019</accession>
<gene>
    <name evidence="2" type="ORF">FHS83_002221</name>
</gene>
<feature type="chain" id="PRO_5032997684" description="Copper chaperone PCu(A)C" evidence="1">
    <location>
        <begin position="21"/>
        <end position="140"/>
    </location>
</feature>
<name>A0A846N019_9PROT</name>
<dbReference type="InterPro" id="IPR058248">
    <property type="entry name" value="Lxx211020-like"/>
</dbReference>
<proteinExistence type="predicted"/>
<dbReference type="PANTHER" id="PTHR36302">
    <property type="entry name" value="BLR7088 PROTEIN"/>
    <property type="match status" value="1"/>
</dbReference>
<dbReference type="SUPFAM" id="SSF110087">
    <property type="entry name" value="DR1885-like metal-binding protein"/>
    <property type="match status" value="1"/>
</dbReference>
<evidence type="ECO:0008006" key="4">
    <source>
        <dbReference type="Google" id="ProtNLM"/>
    </source>
</evidence>
<dbReference type="InterPro" id="IPR007410">
    <property type="entry name" value="LpqE-like"/>
</dbReference>
<dbReference type="EMBL" id="JAASRM010000001">
    <property type="protein sequence ID" value="NIK88903.1"/>
    <property type="molecule type" value="Genomic_DNA"/>
</dbReference>
<protein>
    <recommendedName>
        <fullName evidence="4">Copper chaperone PCu(A)C</fullName>
    </recommendedName>
</protein>
<dbReference type="Pfam" id="PF04314">
    <property type="entry name" value="PCuAC"/>
    <property type="match status" value="1"/>
</dbReference>
<dbReference type="PANTHER" id="PTHR36302:SF1">
    <property type="entry name" value="COPPER CHAPERONE PCU(A)C"/>
    <property type="match status" value="1"/>
</dbReference>
<dbReference type="AlphaFoldDB" id="A0A846N019"/>
<keyword evidence="1" id="KW-0732">Signal</keyword>
<keyword evidence="3" id="KW-1185">Reference proteome</keyword>
<dbReference type="InterPro" id="IPR036182">
    <property type="entry name" value="PCuAC_sf"/>
</dbReference>
<feature type="signal peptide" evidence="1">
    <location>
        <begin position="1"/>
        <end position="20"/>
    </location>
</feature>
<evidence type="ECO:0000256" key="1">
    <source>
        <dbReference type="SAM" id="SignalP"/>
    </source>
</evidence>
<sequence>MRRFLFGLTALTMASGPALAGTISAGDGWFRALPGDLPAAGYVVLRNSGKTAVALTGAQSSACPTLMLHMTHQMDGMMHMMEVPKVEIAPGATLNLAPGGYHLMCMKPTLKPGTTVPVNLTFSDGTSLAVNFAVRNAQGK</sequence>
<reference evidence="2 3" key="1">
    <citation type="submission" date="2020-03" db="EMBL/GenBank/DDBJ databases">
        <title>Genomic Encyclopedia of Type Strains, Phase IV (KMG-IV): sequencing the most valuable type-strain genomes for metagenomic binning, comparative biology and taxonomic classification.</title>
        <authorList>
            <person name="Goeker M."/>
        </authorList>
    </citation>
    <scope>NUCLEOTIDE SEQUENCE [LARGE SCALE GENOMIC DNA]</scope>
    <source>
        <strain evidence="2 3">DSM 19867</strain>
    </source>
</reference>
<dbReference type="Proteomes" id="UP000570514">
    <property type="component" value="Unassembled WGS sequence"/>
</dbReference>
<comment type="caution">
    <text evidence="2">The sequence shown here is derived from an EMBL/GenBank/DDBJ whole genome shotgun (WGS) entry which is preliminary data.</text>
</comment>
<organism evidence="2 3">
    <name type="scientific">Rhizomicrobium palustre</name>
    <dbReference type="NCBI Taxonomy" id="189966"/>
    <lineage>
        <taxon>Bacteria</taxon>
        <taxon>Pseudomonadati</taxon>
        <taxon>Pseudomonadota</taxon>
        <taxon>Alphaproteobacteria</taxon>
        <taxon>Micropepsales</taxon>
        <taxon>Micropepsaceae</taxon>
        <taxon>Rhizomicrobium</taxon>
    </lineage>
</organism>
<evidence type="ECO:0000313" key="3">
    <source>
        <dbReference type="Proteomes" id="UP000570514"/>
    </source>
</evidence>